<proteinExistence type="predicted"/>
<protein>
    <submittedName>
        <fullName evidence="2">Uncharacterized protein</fullName>
    </submittedName>
</protein>
<reference evidence="2 3" key="1">
    <citation type="submission" date="2015-12" db="EMBL/GenBank/DDBJ databases">
        <title>Draft genome of the nematode, Onchocerca flexuosa.</title>
        <authorList>
            <person name="Mitreva M."/>
        </authorList>
    </citation>
    <scope>NUCLEOTIDE SEQUENCE [LARGE SCALE GENOMIC DNA]</scope>
    <source>
        <strain evidence="2">Red Deer</strain>
    </source>
</reference>
<dbReference type="AlphaFoldDB" id="A0A238BKK4"/>
<keyword evidence="3" id="KW-1185">Reference proteome</keyword>
<dbReference type="OrthoDB" id="5850448at2759"/>
<evidence type="ECO:0000256" key="1">
    <source>
        <dbReference type="SAM" id="Phobius"/>
    </source>
</evidence>
<sequence>MILYTIFNIFLLIATVFAELYTSLILLKTVIGADRDIPIMINDYVRKELEKLDYLKSVFFALTTDPNRSEAKDNLWRYEYLFENDGIQHIDMLRDIPPLNNVRNKNDFDEGAWLMYEALCRQEMPFDIKAQSRLYCHYKMDRPYLRLAPFKVEIVRLNSLVVLVHEIVSDEEAQIIKMLAVPKVSFVLFVF</sequence>
<feature type="transmembrane region" description="Helical" evidence="1">
    <location>
        <begin position="6"/>
        <end position="27"/>
    </location>
</feature>
<dbReference type="Proteomes" id="UP000242913">
    <property type="component" value="Unassembled WGS sequence"/>
</dbReference>
<evidence type="ECO:0000313" key="3">
    <source>
        <dbReference type="Proteomes" id="UP000242913"/>
    </source>
</evidence>
<keyword evidence="1" id="KW-0812">Transmembrane</keyword>
<keyword evidence="1" id="KW-0472">Membrane</keyword>
<dbReference type="EMBL" id="KZ270313">
    <property type="protein sequence ID" value="OZC05941.1"/>
    <property type="molecule type" value="Genomic_DNA"/>
</dbReference>
<gene>
    <name evidence="2" type="ORF">X798_07081</name>
</gene>
<accession>A0A238BKK4</accession>
<evidence type="ECO:0000313" key="2">
    <source>
        <dbReference type="EMBL" id="OZC05941.1"/>
    </source>
</evidence>
<name>A0A238BKK4_9BILA</name>
<keyword evidence="1" id="KW-1133">Transmembrane helix</keyword>
<organism evidence="2 3">
    <name type="scientific">Onchocerca flexuosa</name>
    <dbReference type="NCBI Taxonomy" id="387005"/>
    <lineage>
        <taxon>Eukaryota</taxon>
        <taxon>Metazoa</taxon>
        <taxon>Ecdysozoa</taxon>
        <taxon>Nematoda</taxon>
        <taxon>Chromadorea</taxon>
        <taxon>Rhabditida</taxon>
        <taxon>Spirurina</taxon>
        <taxon>Spiruromorpha</taxon>
        <taxon>Filarioidea</taxon>
        <taxon>Onchocercidae</taxon>
        <taxon>Onchocerca</taxon>
    </lineage>
</organism>